<organism evidence="8 9">
    <name type="scientific">Steinernema carpocapsae</name>
    <name type="common">Entomopathogenic nematode</name>
    <dbReference type="NCBI Taxonomy" id="34508"/>
    <lineage>
        <taxon>Eukaryota</taxon>
        <taxon>Metazoa</taxon>
        <taxon>Ecdysozoa</taxon>
        <taxon>Nematoda</taxon>
        <taxon>Chromadorea</taxon>
        <taxon>Rhabditida</taxon>
        <taxon>Tylenchina</taxon>
        <taxon>Panagrolaimomorpha</taxon>
        <taxon>Strongyloidoidea</taxon>
        <taxon>Steinernematidae</taxon>
        <taxon>Steinernema</taxon>
    </lineage>
</organism>
<keyword evidence="3" id="KW-0378">Hydrolase</keyword>
<dbReference type="GO" id="GO:0008420">
    <property type="term" value="F:RNA polymerase II CTD heptapeptide repeat phosphatase activity"/>
    <property type="evidence" value="ECO:0007669"/>
    <property type="project" value="InterPro"/>
</dbReference>
<dbReference type="InterPro" id="IPR039189">
    <property type="entry name" value="Fcp1"/>
</dbReference>
<reference evidence="8 9" key="1">
    <citation type="journal article" date="2015" name="Genome Biol.">
        <title>Comparative genomics of Steinernema reveals deeply conserved gene regulatory networks.</title>
        <authorList>
            <person name="Dillman A.R."/>
            <person name="Macchietto M."/>
            <person name="Porter C.F."/>
            <person name="Rogers A."/>
            <person name="Williams B."/>
            <person name="Antoshechkin I."/>
            <person name="Lee M.M."/>
            <person name="Goodwin Z."/>
            <person name="Lu X."/>
            <person name="Lewis E.E."/>
            <person name="Goodrich-Blair H."/>
            <person name="Stock S.P."/>
            <person name="Adams B.J."/>
            <person name="Sternberg P.W."/>
            <person name="Mortazavi A."/>
        </authorList>
    </citation>
    <scope>NUCLEOTIDE SEQUENCE [LARGE SCALE GENOMIC DNA]</scope>
    <source>
        <strain evidence="8 9">ALL</strain>
    </source>
</reference>
<evidence type="ECO:0000256" key="5">
    <source>
        <dbReference type="ARBA" id="ARBA00047761"/>
    </source>
</evidence>
<dbReference type="AlphaFoldDB" id="A0A4U5PFE7"/>
<dbReference type="EMBL" id="AZBU02000002">
    <property type="protein sequence ID" value="TKR94951.1"/>
    <property type="molecule type" value="Genomic_DNA"/>
</dbReference>
<evidence type="ECO:0000256" key="6">
    <source>
        <dbReference type="ARBA" id="ARBA00048336"/>
    </source>
</evidence>
<dbReference type="Pfam" id="PF03031">
    <property type="entry name" value="NIF"/>
    <property type="match status" value="1"/>
</dbReference>
<dbReference type="SUPFAM" id="SSF56784">
    <property type="entry name" value="HAD-like"/>
    <property type="match status" value="1"/>
</dbReference>
<dbReference type="Gene3D" id="3.40.50.1000">
    <property type="entry name" value="HAD superfamily/HAD-like"/>
    <property type="match status" value="1"/>
</dbReference>
<comment type="catalytic activity">
    <reaction evidence="5">
        <text>O-phospho-L-seryl-[protein] + H2O = L-seryl-[protein] + phosphate</text>
        <dbReference type="Rhea" id="RHEA:20629"/>
        <dbReference type="Rhea" id="RHEA-COMP:9863"/>
        <dbReference type="Rhea" id="RHEA-COMP:11604"/>
        <dbReference type="ChEBI" id="CHEBI:15377"/>
        <dbReference type="ChEBI" id="CHEBI:29999"/>
        <dbReference type="ChEBI" id="CHEBI:43474"/>
        <dbReference type="ChEBI" id="CHEBI:83421"/>
        <dbReference type="EC" id="3.1.3.16"/>
    </reaction>
</comment>
<evidence type="ECO:0000313" key="8">
    <source>
        <dbReference type="EMBL" id="TKR94951.1"/>
    </source>
</evidence>
<keyword evidence="4" id="KW-0539">Nucleus</keyword>
<proteinExistence type="predicted"/>
<dbReference type="STRING" id="34508.A0A4U5PFE7"/>
<dbReference type="OrthoDB" id="10249888at2759"/>
<sequence length="151" mass="17785">MLPRQFEYFYKDQAIQERKLVLLVDLDHTLIHTTYEEFAGPQVEGMLQFTCKSASHRTVLRPHHKRFLGSMSNHFEMHVVTLGVRDHALNILKQLDLARENIPDDDTFAAIQKLFPEGREHVLAVDDKIDVWNEMDNMHQVPEFIYFEHKA</sequence>
<reference evidence="8 9" key="2">
    <citation type="journal article" date="2019" name="G3 (Bethesda)">
        <title>Hybrid Assembly of the Genome of the Entomopathogenic Nematode Steinernema carpocapsae Identifies the X-Chromosome.</title>
        <authorList>
            <person name="Serra L."/>
            <person name="Macchietto M."/>
            <person name="Macias-Munoz A."/>
            <person name="McGill C.J."/>
            <person name="Rodriguez I.M."/>
            <person name="Rodriguez B."/>
            <person name="Murad R."/>
            <person name="Mortazavi A."/>
        </authorList>
    </citation>
    <scope>NUCLEOTIDE SEQUENCE [LARGE SCALE GENOMIC DNA]</scope>
    <source>
        <strain evidence="8 9">ALL</strain>
    </source>
</reference>
<dbReference type="PROSITE" id="PS50969">
    <property type="entry name" value="FCP1"/>
    <property type="match status" value="1"/>
</dbReference>
<evidence type="ECO:0000256" key="4">
    <source>
        <dbReference type="ARBA" id="ARBA00023242"/>
    </source>
</evidence>
<dbReference type="InterPro" id="IPR036412">
    <property type="entry name" value="HAD-like_sf"/>
</dbReference>
<protein>
    <recommendedName>
        <fullName evidence="2">protein-serine/threonine phosphatase</fullName>
        <ecNumber evidence="2">3.1.3.16</ecNumber>
    </recommendedName>
</protein>
<dbReference type="Proteomes" id="UP000298663">
    <property type="component" value="Unassembled WGS sequence"/>
</dbReference>
<dbReference type="InterPro" id="IPR004274">
    <property type="entry name" value="FCP1_dom"/>
</dbReference>
<name>A0A4U5PFE7_STECR</name>
<dbReference type="PANTHER" id="PTHR23081">
    <property type="entry name" value="RNA POLYMERASE II CTD PHOSPHATASE"/>
    <property type="match status" value="1"/>
</dbReference>
<feature type="domain" description="FCP1 homology" evidence="7">
    <location>
        <begin position="15"/>
        <end position="151"/>
    </location>
</feature>
<evidence type="ECO:0000313" key="9">
    <source>
        <dbReference type="Proteomes" id="UP000298663"/>
    </source>
</evidence>
<evidence type="ECO:0000256" key="1">
    <source>
        <dbReference type="ARBA" id="ARBA00004123"/>
    </source>
</evidence>
<gene>
    <name evidence="8" type="ORF">L596_009177</name>
</gene>
<dbReference type="GO" id="GO:0005634">
    <property type="term" value="C:nucleus"/>
    <property type="evidence" value="ECO:0007669"/>
    <property type="project" value="UniProtKB-SubCell"/>
</dbReference>
<evidence type="ECO:0000256" key="2">
    <source>
        <dbReference type="ARBA" id="ARBA00013081"/>
    </source>
</evidence>
<comment type="subcellular location">
    <subcellularLocation>
        <location evidence="1">Nucleus</location>
    </subcellularLocation>
</comment>
<evidence type="ECO:0000259" key="7">
    <source>
        <dbReference type="PROSITE" id="PS50969"/>
    </source>
</evidence>
<dbReference type="SMART" id="SM00577">
    <property type="entry name" value="CPDc"/>
    <property type="match status" value="1"/>
</dbReference>
<dbReference type="InterPro" id="IPR023214">
    <property type="entry name" value="HAD_sf"/>
</dbReference>
<keyword evidence="9" id="KW-1185">Reference proteome</keyword>
<comment type="caution">
    <text evidence="8">The sequence shown here is derived from an EMBL/GenBank/DDBJ whole genome shotgun (WGS) entry which is preliminary data.</text>
</comment>
<comment type="catalytic activity">
    <reaction evidence="6">
        <text>O-phospho-L-threonyl-[protein] + H2O = L-threonyl-[protein] + phosphate</text>
        <dbReference type="Rhea" id="RHEA:47004"/>
        <dbReference type="Rhea" id="RHEA-COMP:11060"/>
        <dbReference type="Rhea" id="RHEA-COMP:11605"/>
        <dbReference type="ChEBI" id="CHEBI:15377"/>
        <dbReference type="ChEBI" id="CHEBI:30013"/>
        <dbReference type="ChEBI" id="CHEBI:43474"/>
        <dbReference type="ChEBI" id="CHEBI:61977"/>
        <dbReference type="EC" id="3.1.3.16"/>
    </reaction>
</comment>
<accession>A0A4U5PFE7</accession>
<evidence type="ECO:0000256" key="3">
    <source>
        <dbReference type="ARBA" id="ARBA00022801"/>
    </source>
</evidence>
<dbReference type="EC" id="3.1.3.16" evidence="2"/>
<dbReference type="PANTHER" id="PTHR23081:SF36">
    <property type="entry name" value="RNA POLYMERASE II SUBUNIT A C-TERMINAL DOMAIN PHOSPHATASE"/>
    <property type="match status" value="1"/>
</dbReference>